<dbReference type="PANTHER" id="PTHR22835:SF677">
    <property type="entry name" value="ACETYLAJMALAN ESTERASE-LIKE"/>
    <property type="match status" value="1"/>
</dbReference>
<dbReference type="GO" id="GO:0016788">
    <property type="term" value="F:hydrolase activity, acting on ester bonds"/>
    <property type="evidence" value="ECO:0007669"/>
    <property type="project" value="InterPro"/>
</dbReference>
<dbReference type="AlphaFoldDB" id="A0AAP0LXG3"/>
<evidence type="ECO:0000256" key="1">
    <source>
        <dbReference type="ARBA" id="ARBA00008668"/>
    </source>
</evidence>
<dbReference type="InterPro" id="IPR036514">
    <property type="entry name" value="SGNH_hydro_sf"/>
</dbReference>
<dbReference type="SUPFAM" id="SSF52266">
    <property type="entry name" value="SGNH hydrolase"/>
    <property type="match status" value="1"/>
</dbReference>
<accession>A0AAP0LXG3</accession>
<dbReference type="Pfam" id="PF00657">
    <property type="entry name" value="Lipase_GDSL"/>
    <property type="match status" value="1"/>
</dbReference>
<dbReference type="Proteomes" id="UP001428341">
    <property type="component" value="Unassembled WGS sequence"/>
</dbReference>
<protein>
    <submittedName>
        <fullName evidence="5">Uncharacterized protein</fullName>
    </submittedName>
</protein>
<keyword evidence="6" id="KW-1185">Reference proteome</keyword>
<evidence type="ECO:0000313" key="6">
    <source>
        <dbReference type="Proteomes" id="UP001428341"/>
    </source>
</evidence>
<keyword evidence="2" id="KW-0732">Signal</keyword>
<keyword evidence="4" id="KW-0325">Glycoprotein</keyword>
<dbReference type="CDD" id="cd01837">
    <property type="entry name" value="SGNH_plant_lipase_like"/>
    <property type="match status" value="1"/>
</dbReference>
<comment type="caution">
    <text evidence="5">The sequence shown here is derived from an EMBL/GenBank/DDBJ whole genome shotgun (WGS) entry which is preliminary data.</text>
</comment>
<proteinExistence type="inferred from homology"/>
<name>A0AAP0LXG3_9ROSI</name>
<gene>
    <name evidence="5" type="ORF">WN944_020608</name>
</gene>
<evidence type="ECO:0000256" key="4">
    <source>
        <dbReference type="ARBA" id="ARBA00023180"/>
    </source>
</evidence>
<dbReference type="Gene3D" id="3.40.50.1110">
    <property type="entry name" value="SGNH hydrolase"/>
    <property type="match status" value="1"/>
</dbReference>
<sequence>MSSVFLLPRALSVSEPRCPIEPIYQFGDSISDTGNQIRDHPVLYYAARLPYGQTYFHDKPTGRWSDGLLMIDYIAMDLKLPLLNPYLDKNNSFNNGVNFAVAASTALDDWFFAARNIPMKWAKNNAPLKVQLNWFKTYLNSSVCQSNTDCARKLRRSIVILETGGNDYSYALFQGKSIQEVQTYIRDIVGAIVDAVREVIRLGAIRVVVTGTLPEGCCPIFLAAFPNSDPKAYDDKGKGALAKLRPEFPRADIIYADYYAAFLSVLRRAESLGFEPRSTLKACCGTGGLYNFDKNLTKVCGAPGVPVCPNPDQHISWDGTHLTQNVNCHMSEFLINDTLSRIRCTQ</sequence>
<comment type="similarity">
    <text evidence="1">Belongs to the 'GDSL' lipolytic enzyme family.</text>
</comment>
<dbReference type="InterPro" id="IPR035669">
    <property type="entry name" value="SGNH_plant_lipase-like"/>
</dbReference>
<evidence type="ECO:0000313" key="5">
    <source>
        <dbReference type="EMBL" id="KAK9189202.1"/>
    </source>
</evidence>
<evidence type="ECO:0000256" key="3">
    <source>
        <dbReference type="ARBA" id="ARBA00022801"/>
    </source>
</evidence>
<reference evidence="5 6" key="1">
    <citation type="submission" date="2024-05" db="EMBL/GenBank/DDBJ databases">
        <title>Haplotype-resolved chromosome-level genome assembly of Huyou (Citrus changshanensis).</title>
        <authorList>
            <person name="Miao C."/>
            <person name="Chen W."/>
            <person name="Wu Y."/>
            <person name="Wang L."/>
            <person name="Zhao S."/>
            <person name="Grierson D."/>
            <person name="Xu C."/>
            <person name="Chen K."/>
        </authorList>
    </citation>
    <scope>NUCLEOTIDE SEQUENCE [LARGE SCALE GENOMIC DNA]</scope>
    <source>
        <strain evidence="5">01-14</strain>
        <tissue evidence="5">Leaf</tissue>
    </source>
</reference>
<dbReference type="PANTHER" id="PTHR22835">
    <property type="entry name" value="ZINC FINGER FYVE DOMAIN CONTAINING PROTEIN"/>
    <property type="match status" value="1"/>
</dbReference>
<dbReference type="InterPro" id="IPR001087">
    <property type="entry name" value="GDSL"/>
</dbReference>
<evidence type="ECO:0000256" key="2">
    <source>
        <dbReference type="ARBA" id="ARBA00022729"/>
    </source>
</evidence>
<keyword evidence="3" id="KW-0378">Hydrolase</keyword>
<organism evidence="5 6">
    <name type="scientific">Citrus x changshan-huyou</name>
    <dbReference type="NCBI Taxonomy" id="2935761"/>
    <lineage>
        <taxon>Eukaryota</taxon>
        <taxon>Viridiplantae</taxon>
        <taxon>Streptophyta</taxon>
        <taxon>Embryophyta</taxon>
        <taxon>Tracheophyta</taxon>
        <taxon>Spermatophyta</taxon>
        <taxon>Magnoliopsida</taxon>
        <taxon>eudicotyledons</taxon>
        <taxon>Gunneridae</taxon>
        <taxon>Pentapetalae</taxon>
        <taxon>rosids</taxon>
        <taxon>malvids</taxon>
        <taxon>Sapindales</taxon>
        <taxon>Rutaceae</taxon>
        <taxon>Aurantioideae</taxon>
        <taxon>Citrus</taxon>
    </lineage>
</organism>
<dbReference type="EMBL" id="JBCGBO010000007">
    <property type="protein sequence ID" value="KAK9189202.1"/>
    <property type="molecule type" value="Genomic_DNA"/>
</dbReference>